<dbReference type="Gene3D" id="1.20.58.340">
    <property type="entry name" value="Magnesium transport protein CorA, transmembrane region"/>
    <property type="match status" value="1"/>
</dbReference>
<evidence type="ECO:0000256" key="6">
    <source>
        <dbReference type="SAM" id="Phobius"/>
    </source>
</evidence>
<feature type="compositionally biased region" description="Polar residues" evidence="5">
    <location>
        <begin position="1235"/>
        <end position="1244"/>
    </location>
</feature>
<gene>
    <name evidence="8" type="ORF">BU26DRAFT_548821</name>
</gene>
<dbReference type="InterPro" id="IPR002523">
    <property type="entry name" value="MgTranspt_CorA/ZnTranspt_ZntB"/>
</dbReference>
<feature type="domain" description="Ubiquitin-like" evidence="7">
    <location>
        <begin position="54"/>
        <end position="132"/>
    </location>
</feature>
<feature type="region of interest" description="Disordered" evidence="5">
    <location>
        <begin position="138"/>
        <end position="212"/>
    </location>
</feature>
<evidence type="ECO:0000313" key="8">
    <source>
        <dbReference type="EMBL" id="KAF2252132.1"/>
    </source>
</evidence>
<accession>A0A6A6IQR5</accession>
<proteinExistence type="predicted"/>
<reference evidence="8" key="1">
    <citation type="journal article" date="2020" name="Stud. Mycol.">
        <title>101 Dothideomycetes genomes: a test case for predicting lifestyles and emergence of pathogens.</title>
        <authorList>
            <person name="Haridas S."/>
            <person name="Albert R."/>
            <person name="Binder M."/>
            <person name="Bloem J."/>
            <person name="Labutti K."/>
            <person name="Salamov A."/>
            <person name="Andreopoulos B."/>
            <person name="Baker S."/>
            <person name="Barry K."/>
            <person name="Bills G."/>
            <person name="Bluhm B."/>
            <person name="Cannon C."/>
            <person name="Castanera R."/>
            <person name="Culley D."/>
            <person name="Daum C."/>
            <person name="Ezra D."/>
            <person name="Gonzalez J."/>
            <person name="Henrissat B."/>
            <person name="Kuo A."/>
            <person name="Liang C."/>
            <person name="Lipzen A."/>
            <person name="Lutzoni F."/>
            <person name="Magnuson J."/>
            <person name="Mondo S."/>
            <person name="Nolan M."/>
            <person name="Ohm R."/>
            <person name="Pangilinan J."/>
            <person name="Park H.-J."/>
            <person name="Ramirez L."/>
            <person name="Alfaro M."/>
            <person name="Sun H."/>
            <person name="Tritt A."/>
            <person name="Yoshinaga Y."/>
            <person name="Zwiers L.-H."/>
            <person name="Turgeon B."/>
            <person name="Goodwin S."/>
            <person name="Spatafora J."/>
            <person name="Crous P."/>
            <person name="Grigoriev I."/>
        </authorList>
    </citation>
    <scope>NUCLEOTIDE SEQUENCE</scope>
    <source>
        <strain evidence="8">CBS 122368</strain>
    </source>
</reference>
<evidence type="ECO:0000256" key="3">
    <source>
        <dbReference type="ARBA" id="ARBA00022989"/>
    </source>
</evidence>
<sequence length="1507" mass="171109">MTDLETPTDANPSSTAGHAPARDQYSIADSASDRPRSLDDESHDSEFSDINTVLYIQDHTFKQYVFPWERAQEWANVKSFLEEIYARKHDGEYLDDIRNDRFDVLTSDGDVILPPVWAAVIRPGSAVRITFPAHDVSSDLGGRRHSPPGHRVGFADVDVDVGDDGSERSPSQRRWSSSIEFSPTGPYEGIESSIEDEEETTEPAPPPEPTRVVIAPTDTEGNKLSFMANTRWFGTHSESSKETGSNGEDLKKPPEGGAMNAENLKITKALTVSAEGRTTLQVHTLPGPENSAFSSSVGIRWYHTRADKLDWTQFKSTCSNVPGLSERSQKLVMRTLQKVEKEKLKAFLGGMFIEPGTVLRGDESEQPEPLWVIFSCVPYFDLRKPSRTTPSQSDRLHPPRTLVQSYYPYEPVQERDAEQAYRKFGNDRTNSLIHVPSLWMMNIGSSTVVTCGYRTLASELVKSIEVVQEDPKQLNMDVDGNTSTSIRLTDQNGRVLLYSLDECKTFFELEQRLRELGCVTAFPGYEQSLPLAWNSPYGDKKVTARNWLEITLQRGLLFVNLAVIDENKAKELDDEIPAGRPQHIRATTLSKDSVPPFFQWPVKSKTIPFPKDPVAADDSQCIHCLDLVEKAILSETLPDYDTTGMVDRSFTSTEYYEALQEDTIDHVNALFASLEQTQATLGEGPSQRTYHQAVIEGQCSQFTEKAGNFVSVVHKTFKLFLSDVDQSTILRKVWGAMANIASIIRTIQQRDIYKPDPEEYKNDRWRTPIRKGRTWYIRAHYPRSLVVDPPLPKSNDAFAEFVKNCTRCQSPKPFLDPNDALAHLRSHHQHSGKAESLDPNTRSYVDDVNLKDWIRNEDEYLLETSNAGCLALLNEALAASGSVLRELTELVDGVKKQDGNLSELYTLPRQLLETFRRIVLLYLAVERSLHFIRGLISDTHRRHEHGDPSLREGLQALERFSESIMTPLRQARATLCEMVRSPSPNYPWKRMSLGPEYICSWLMRRLLVRPLGDQSMTVADIYREYLSTLQFQVNHRPGKRLLRTLNLLQEELMILAEVNTWQTRLIENYMRVLDDSSYEKDIPLRRALFPHERLLLKSSLEYLALTREEYADQIRRCGPLSDSTKQSAEINEEDHGKAILIFTVVTVIFLPLSFVTSYLGMNTSDIRDMDNKQSLFWAIAIPLTTITMGSILFIAYNGDELRDRLSSIYRSLAGKQNRSTTARGISVAQRKRASKNPSDSSSTLDYKSIADEAEFATPKPDFWDDDYMRGAHGFQHSLIESRMRPLTKSGLEVTAYNDDILYDEDLLPRRRRARKDYSSASALPPLQNVYPVPSTDPAIFDARRTTTQTYSLPVNIQSKVAGIKLDTSYYPSRPQPIPISLPRPPPHRPYYPNPYARGAPPPPPVIPGYNPNAPTYIKVHRKYLDPETLAFYQLPWEYDRVDPNYIVILREMPRGETDVLFEHTRKLREKRRDGGAVGLGGRKGEYTWVKKGRGYGHGYGKGRERYV</sequence>
<feature type="region of interest" description="Disordered" evidence="5">
    <location>
        <begin position="235"/>
        <end position="259"/>
    </location>
</feature>
<dbReference type="PANTHER" id="PTHR46494:SF1">
    <property type="entry name" value="CORA FAMILY METAL ION TRANSPORTER (EUROFUNG)"/>
    <property type="match status" value="1"/>
</dbReference>
<evidence type="ECO:0000256" key="1">
    <source>
        <dbReference type="ARBA" id="ARBA00004651"/>
    </source>
</evidence>
<dbReference type="OrthoDB" id="5430750at2759"/>
<dbReference type="GO" id="GO:0050897">
    <property type="term" value="F:cobalt ion binding"/>
    <property type="evidence" value="ECO:0007669"/>
    <property type="project" value="TreeGrafter"/>
</dbReference>
<dbReference type="GO" id="GO:0015095">
    <property type="term" value="F:magnesium ion transmembrane transporter activity"/>
    <property type="evidence" value="ECO:0007669"/>
    <property type="project" value="TreeGrafter"/>
</dbReference>
<dbReference type="Pfam" id="PF22893">
    <property type="entry name" value="ULD_2"/>
    <property type="match status" value="1"/>
</dbReference>
<dbReference type="Pfam" id="PF01544">
    <property type="entry name" value="CorA"/>
    <property type="match status" value="1"/>
</dbReference>
<dbReference type="Proteomes" id="UP000800094">
    <property type="component" value="Unassembled WGS sequence"/>
</dbReference>
<dbReference type="InterPro" id="IPR045863">
    <property type="entry name" value="CorA_TM1_TM2"/>
</dbReference>
<feature type="transmembrane region" description="Helical" evidence="6">
    <location>
        <begin position="1174"/>
        <end position="1196"/>
    </location>
</feature>
<name>A0A6A6IQR5_9PLEO</name>
<dbReference type="RefSeq" id="XP_033687136.1">
    <property type="nucleotide sequence ID" value="XM_033831962.1"/>
</dbReference>
<comment type="subcellular location">
    <subcellularLocation>
        <location evidence="1">Cell membrane</location>
        <topology evidence="1">Multi-pass membrane protein</topology>
    </subcellularLocation>
</comment>
<dbReference type="EMBL" id="ML987192">
    <property type="protein sequence ID" value="KAF2252132.1"/>
    <property type="molecule type" value="Genomic_DNA"/>
</dbReference>
<dbReference type="GeneID" id="54585292"/>
<feature type="transmembrane region" description="Helical" evidence="6">
    <location>
        <begin position="1139"/>
        <end position="1162"/>
    </location>
</feature>
<evidence type="ECO:0000313" key="9">
    <source>
        <dbReference type="Proteomes" id="UP000800094"/>
    </source>
</evidence>
<feature type="compositionally biased region" description="Basic and acidic residues" evidence="5">
    <location>
        <begin position="31"/>
        <end position="44"/>
    </location>
</feature>
<feature type="region of interest" description="Disordered" evidence="5">
    <location>
        <begin position="1220"/>
        <end position="1244"/>
    </location>
</feature>
<keyword evidence="9" id="KW-1185">Reference proteome</keyword>
<evidence type="ECO:0000259" key="7">
    <source>
        <dbReference type="Pfam" id="PF22893"/>
    </source>
</evidence>
<evidence type="ECO:0000256" key="2">
    <source>
        <dbReference type="ARBA" id="ARBA00022692"/>
    </source>
</evidence>
<feature type="compositionally biased region" description="Polar residues" evidence="5">
    <location>
        <begin position="168"/>
        <end position="181"/>
    </location>
</feature>
<feature type="region of interest" description="Disordered" evidence="5">
    <location>
        <begin position="1"/>
        <end position="44"/>
    </location>
</feature>
<keyword evidence="3 6" id="KW-1133">Transmembrane helix</keyword>
<dbReference type="GO" id="GO:0015087">
    <property type="term" value="F:cobalt ion transmembrane transporter activity"/>
    <property type="evidence" value="ECO:0007669"/>
    <property type="project" value="TreeGrafter"/>
</dbReference>
<keyword evidence="4 6" id="KW-0472">Membrane</keyword>
<dbReference type="SUPFAM" id="SSF144083">
    <property type="entry name" value="Magnesium transport protein CorA, transmembrane region"/>
    <property type="match status" value="1"/>
</dbReference>
<evidence type="ECO:0000256" key="4">
    <source>
        <dbReference type="ARBA" id="ARBA00023136"/>
    </source>
</evidence>
<protein>
    <recommendedName>
        <fullName evidence="7">Ubiquitin-like domain-containing protein</fullName>
    </recommendedName>
</protein>
<dbReference type="GO" id="GO:0000287">
    <property type="term" value="F:magnesium ion binding"/>
    <property type="evidence" value="ECO:0007669"/>
    <property type="project" value="TreeGrafter"/>
</dbReference>
<organism evidence="8 9">
    <name type="scientific">Trematosphaeria pertusa</name>
    <dbReference type="NCBI Taxonomy" id="390896"/>
    <lineage>
        <taxon>Eukaryota</taxon>
        <taxon>Fungi</taxon>
        <taxon>Dikarya</taxon>
        <taxon>Ascomycota</taxon>
        <taxon>Pezizomycotina</taxon>
        <taxon>Dothideomycetes</taxon>
        <taxon>Pleosporomycetidae</taxon>
        <taxon>Pleosporales</taxon>
        <taxon>Massarineae</taxon>
        <taxon>Trematosphaeriaceae</taxon>
        <taxon>Trematosphaeria</taxon>
    </lineage>
</organism>
<keyword evidence="2 6" id="KW-0812">Transmembrane</keyword>
<dbReference type="PANTHER" id="PTHR46494">
    <property type="entry name" value="CORA FAMILY METAL ION TRANSPORTER (EUROFUNG)"/>
    <property type="match status" value="1"/>
</dbReference>
<dbReference type="GO" id="GO:0005886">
    <property type="term" value="C:plasma membrane"/>
    <property type="evidence" value="ECO:0007669"/>
    <property type="project" value="UniProtKB-SubCell"/>
</dbReference>
<evidence type="ECO:0000256" key="5">
    <source>
        <dbReference type="SAM" id="MobiDB-lite"/>
    </source>
</evidence>
<dbReference type="InterPro" id="IPR054464">
    <property type="entry name" value="ULD_fung"/>
</dbReference>